<comment type="caution">
    <text evidence="2">The sequence shown here is derived from an EMBL/GenBank/DDBJ whole genome shotgun (WGS) entry which is preliminary data.</text>
</comment>
<dbReference type="GO" id="GO:0008168">
    <property type="term" value="F:methyltransferase activity"/>
    <property type="evidence" value="ECO:0007669"/>
    <property type="project" value="InterPro"/>
</dbReference>
<evidence type="ECO:0000259" key="1">
    <source>
        <dbReference type="Pfam" id="PF09004"/>
    </source>
</evidence>
<organism evidence="2 3">
    <name type="scientific">Electrophorus voltai</name>
    <dbReference type="NCBI Taxonomy" id="2609070"/>
    <lineage>
        <taxon>Eukaryota</taxon>
        <taxon>Metazoa</taxon>
        <taxon>Chordata</taxon>
        <taxon>Craniata</taxon>
        <taxon>Vertebrata</taxon>
        <taxon>Euteleostomi</taxon>
        <taxon>Actinopterygii</taxon>
        <taxon>Neopterygii</taxon>
        <taxon>Teleostei</taxon>
        <taxon>Ostariophysi</taxon>
        <taxon>Gymnotiformes</taxon>
        <taxon>Gymnotoidei</taxon>
        <taxon>Gymnotidae</taxon>
        <taxon>Electrophorus</taxon>
    </lineage>
</organism>
<dbReference type="Proteomes" id="UP001239994">
    <property type="component" value="Unassembled WGS sequence"/>
</dbReference>
<name>A0AAD8Z226_9TELE</name>
<gene>
    <name evidence="2" type="ORF">P4O66_002370</name>
</gene>
<feature type="domain" description="Alkylated DNA repair protein AlkB homologue 8 N-terminal" evidence="1">
    <location>
        <begin position="2"/>
        <end position="21"/>
    </location>
</feature>
<keyword evidence="3" id="KW-1185">Reference proteome</keyword>
<protein>
    <recommendedName>
        <fullName evidence="1">Alkylated DNA repair protein AlkB homologue 8 N-terminal domain-containing protein</fullName>
    </recommendedName>
</protein>
<feature type="domain" description="Alkylated DNA repair protein AlkB homologue 8 N-terminal" evidence="1">
    <location>
        <begin position="90"/>
        <end position="131"/>
    </location>
</feature>
<sequence>MRRANLPSPILTMFYRGTIESVLTSSLPVWYGSCTASDQKSLQRVVRTAEPHPYKVHTGHAASAEPPRWSGIPPILTMDCSAFCPLDLSWSRHTNSLAKKARQRLYHLRRLRDFRLPSKVLRNFYTCTIESILTGNITVWFGNSTKQDRQALQRVVRSAERITHTELPDLQTIYYKRCQTKARKIVKDPTHPNNRLFSLLRYE</sequence>
<dbReference type="Pfam" id="PF09004">
    <property type="entry name" value="ALKBH8_N"/>
    <property type="match status" value="2"/>
</dbReference>
<dbReference type="PANTHER" id="PTHR47510:SF3">
    <property type="entry name" value="ENDO_EXONUCLEASE_PHOSPHATASE DOMAIN-CONTAINING PROTEIN"/>
    <property type="match status" value="1"/>
</dbReference>
<accession>A0AAD8Z226</accession>
<reference evidence="2" key="1">
    <citation type="submission" date="2023-03" db="EMBL/GenBank/DDBJ databases">
        <title>Electrophorus voltai genome.</title>
        <authorList>
            <person name="Bian C."/>
        </authorList>
    </citation>
    <scope>NUCLEOTIDE SEQUENCE</scope>
    <source>
        <strain evidence="2">CB-2022</strain>
        <tissue evidence="2">Muscle</tissue>
    </source>
</reference>
<dbReference type="AlphaFoldDB" id="A0AAD8Z226"/>
<dbReference type="EMBL" id="JAROKS010000021">
    <property type="protein sequence ID" value="KAK1790059.1"/>
    <property type="molecule type" value="Genomic_DNA"/>
</dbReference>
<proteinExistence type="predicted"/>
<evidence type="ECO:0000313" key="2">
    <source>
        <dbReference type="EMBL" id="KAK1790059.1"/>
    </source>
</evidence>
<evidence type="ECO:0000313" key="3">
    <source>
        <dbReference type="Proteomes" id="UP001239994"/>
    </source>
</evidence>
<dbReference type="InterPro" id="IPR015095">
    <property type="entry name" value="AlkB_hom8_N"/>
</dbReference>
<dbReference type="PANTHER" id="PTHR47510">
    <property type="entry name" value="REVERSE TRANSCRIPTASE DOMAIN-CONTAINING PROTEIN"/>
    <property type="match status" value="1"/>
</dbReference>
<dbReference type="GO" id="GO:0016706">
    <property type="term" value="F:2-oxoglutarate-dependent dioxygenase activity"/>
    <property type="evidence" value="ECO:0007669"/>
    <property type="project" value="InterPro"/>
</dbReference>